<dbReference type="RefSeq" id="WP_071804314.1">
    <property type="nucleotide sequence ID" value="NZ_MEIA01000090.1"/>
</dbReference>
<keyword evidence="4" id="KW-1185">Reference proteome</keyword>
<gene>
    <name evidence="3" type="ORF">BG844_08415</name>
</gene>
<accession>A0A1K0FPM2</accession>
<evidence type="ECO:0000313" key="4">
    <source>
        <dbReference type="Proteomes" id="UP000182486"/>
    </source>
</evidence>
<protein>
    <submittedName>
        <fullName evidence="3">Uncharacterized protein</fullName>
    </submittedName>
</protein>
<organism evidence="3 4">
    <name type="scientific">Couchioplanes caeruleus subsp. caeruleus</name>
    <dbReference type="NCBI Taxonomy" id="56427"/>
    <lineage>
        <taxon>Bacteria</taxon>
        <taxon>Bacillati</taxon>
        <taxon>Actinomycetota</taxon>
        <taxon>Actinomycetes</taxon>
        <taxon>Micromonosporales</taxon>
        <taxon>Micromonosporaceae</taxon>
        <taxon>Couchioplanes</taxon>
    </lineage>
</organism>
<dbReference type="AlphaFoldDB" id="A0A1K0FPM2"/>
<feature type="region of interest" description="Disordered" evidence="1">
    <location>
        <begin position="1"/>
        <end position="29"/>
    </location>
</feature>
<keyword evidence="2" id="KW-0812">Transmembrane</keyword>
<dbReference type="EMBL" id="MEIA01000090">
    <property type="protein sequence ID" value="OJF14656.1"/>
    <property type="molecule type" value="Genomic_DNA"/>
</dbReference>
<evidence type="ECO:0000256" key="2">
    <source>
        <dbReference type="SAM" id="Phobius"/>
    </source>
</evidence>
<reference evidence="3 4" key="1">
    <citation type="submission" date="2016-09" db="EMBL/GenBank/DDBJ databases">
        <title>Couchioplanes caeruleus draft genome sequence.</title>
        <authorList>
            <person name="Sheehan J."/>
            <person name="Caffrey P."/>
        </authorList>
    </citation>
    <scope>NUCLEOTIDE SEQUENCE [LARGE SCALE GENOMIC DNA]</scope>
    <source>
        <strain evidence="3 4">DSM 43634</strain>
    </source>
</reference>
<name>A0A1K0FPM2_9ACTN</name>
<dbReference type="Proteomes" id="UP000182486">
    <property type="component" value="Unassembled WGS sequence"/>
</dbReference>
<sequence length="257" mass="26694">MPEQSGGFLSRPPATAHEPKGADPEPKAGRRSRKALVFMIILVVLGIGGGAGWYYLRDSASKPPTEQELRVADRQADPAPLTVTEVFRGATIPGAQGQYKVLKTQAAPHCDTAAGGAVAKELASAGCNQVVRATLTSPDGALVITAGIFNLETQKKAEEAAAAIETAVEKGEGRFGGLVAGQASNIISRAAANLTWDVRGHYLVYCLVAKADGSAIADDDARARTVRTDLAEKHLGAVVDKRATAGAAKPESSRQPS</sequence>
<evidence type="ECO:0000313" key="3">
    <source>
        <dbReference type="EMBL" id="OJF14656.1"/>
    </source>
</evidence>
<comment type="caution">
    <text evidence="3">The sequence shown here is derived from an EMBL/GenBank/DDBJ whole genome shotgun (WGS) entry which is preliminary data.</text>
</comment>
<feature type="transmembrane region" description="Helical" evidence="2">
    <location>
        <begin position="35"/>
        <end position="56"/>
    </location>
</feature>
<keyword evidence="2" id="KW-1133">Transmembrane helix</keyword>
<proteinExistence type="predicted"/>
<feature type="compositionally biased region" description="Basic and acidic residues" evidence="1">
    <location>
        <begin position="17"/>
        <end position="28"/>
    </location>
</feature>
<keyword evidence="2" id="KW-0472">Membrane</keyword>
<evidence type="ECO:0000256" key="1">
    <source>
        <dbReference type="SAM" id="MobiDB-lite"/>
    </source>
</evidence>